<evidence type="ECO:0000313" key="1">
    <source>
        <dbReference type="EMBL" id="MBC5048569.1"/>
    </source>
</evidence>
<dbReference type="InterPro" id="IPR022597">
    <property type="entry name" value="GhoS"/>
</dbReference>
<name>A0A8H9ZYH4_9ENTR</name>
<dbReference type="InterPro" id="IPR038241">
    <property type="entry name" value="GhoS_sf"/>
</dbReference>
<protein>
    <submittedName>
        <fullName evidence="1">Type V toxin-antitoxin system endoribonuclease antitoxin GhoS</fullName>
    </submittedName>
</protein>
<dbReference type="Pfam" id="PF11080">
    <property type="entry name" value="GhoS"/>
    <property type="match status" value="1"/>
</dbReference>
<evidence type="ECO:0000313" key="2">
    <source>
        <dbReference type="Proteomes" id="UP000646540"/>
    </source>
</evidence>
<dbReference type="AlphaFoldDB" id="A0A8H9ZYH4"/>
<sequence length="94" mass="10560">MATFTVRVELRNSKDADYDELHELMEANGFSRTVTTDSGNTYYLPSAEYNYKSTTRSRSSVADLAEAVASQVRKNPKILVTESDGRYVKNLDKA</sequence>
<accession>A0A8H9ZYH4</accession>
<reference evidence="1" key="1">
    <citation type="submission" date="2020-08" db="EMBL/GenBank/DDBJ databases">
        <title>Genomic evolution and epidemiology of Klebsiella pneumoniae from a major hospital in Beijing, China, over a fifteen-year period: dissemination of known and novel high-risk clones.</title>
        <authorList>
            <person name="Palmieri M."/>
        </authorList>
    </citation>
    <scope>NUCLEOTIDE SEQUENCE</scope>
    <source>
        <strain evidence="1">K7050</strain>
    </source>
</reference>
<dbReference type="Proteomes" id="UP000646540">
    <property type="component" value="Unassembled WGS sequence"/>
</dbReference>
<dbReference type="RefSeq" id="WP_065800244.1">
    <property type="nucleotide sequence ID" value="NZ_FLJU01000039.1"/>
</dbReference>
<comment type="caution">
    <text evidence="1">The sequence shown here is derived from an EMBL/GenBank/DDBJ whole genome shotgun (WGS) entry which is preliminary data.</text>
</comment>
<proteinExistence type="predicted"/>
<dbReference type="EMBL" id="JACNQW010000024">
    <property type="protein sequence ID" value="MBC5048569.1"/>
    <property type="molecule type" value="Genomic_DNA"/>
</dbReference>
<gene>
    <name evidence="1" type="primary">ghoS</name>
    <name evidence="1" type="ORF">H8L09_24770</name>
</gene>
<dbReference type="GO" id="GO:0004521">
    <property type="term" value="F:RNA endonuclease activity"/>
    <property type="evidence" value="ECO:0007669"/>
    <property type="project" value="InterPro"/>
</dbReference>
<dbReference type="Gene3D" id="3.30.70.2360">
    <property type="match status" value="1"/>
</dbReference>
<organism evidence="1 2">
    <name type="scientific">Klebsiella quasipneumoniae</name>
    <dbReference type="NCBI Taxonomy" id="1463165"/>
    <lineage>
        <taxon>Bacteria</taxon>
        <taxon>Pseudomonadati</taxon>
        <taxon>Pseudomonadota</taxon>
        <taxon>Gammaproteobacteria</taxon>
        <taxon>Enterobacterales</taxon>
        <taxon>Enterobacteriaceae</taxon>
        <taxon>Klebsiella/Raoultella group</taxon>
        <taxon>Klebsiella</taxon>
        <taxon>Klebsiella pneumoniae complex</taxon>
    </lineage>
</organism>